<dbReference type="PROSITE" id="PS50995">
    <property type="entry name" value="HTH_MARR_2"/>
    <property type="match status" value="1"/>
</dbReference>
<reference evidence="2 3" key="1">
    <citation type="submission" date="2021-04" db="EMBL/GenBank/DDBJ databases">
        <title>Nocardia tengchongensis.</title>
        <authorList>
            <person name="Zhuang k."/>
            <person name="Ran Y."/>
            <person name="Li W."/>
        </authorList>
    </citation>
    <scope>NUCLEOTIDE SEQUENCE [LARGE SCALE GENOMIC DNA]</scope>
    <source>
        <strain evidence="2 3">CFH S0057</strain>
    </source>
</reference>
<evidence type="ECO:0000259" key="1">
    <source>
        <dbReference type="PROSITE" id="PS50995"/>
    </source>
</evidence>
<dbReference type="SMART" id="SM00347">
    <property type="entry name" value="HTH_MARR"/>
    <property type="match status" value="1"/>
</dbReference>
<name>A0ABX8CQQ1_9NOCA</name>
<dbReference type="PANTHER" id="PTHR39515">
    <property type="entry name" value="CONSERVED PROTEIN"/>
    <property type="match status" value="1"/>
</dbReference>
<dbReference type="Proteomes" id="UP000683310">
    <property type="component" value="Chromosome"/>
</dbReference>
<dbReference type="InterPro" id="IPR052526">
    <property type="entry name" value="HTH-type_Bedaq_tolerance"/>
</dbReference>
<evidence type="ECO:0000313" key="3">
    <source>
        <dbReference type="Proteomes" id="UP000683310"/>
    </source>
</evidence>
<dbReference type="InterPro" id="IPR000835">
    <property type="entry name" value="HTH_MarR-typ"/>
</dbReference>
<protein>
    <submittedName>
        <fullName evidence="2">MarR family transcriptional regulator</fullName>
    </submittedName>
</protein>
<dbReference type="PANTHER" id="PTHR39515:SF2">
    <property type="entry name" value="HTH-TYPE TRANSCRIPTIONAL REGULATOR RV0880"/>
    <property type="match status" value="1"/>
</dbReference>
<dbReference type="Gene3D" id="1.10.10.10">
    <property type="entry name" value="Winged helix-like DNA-binding domain superfamily/Winged helix DNA-binding domain"/>
    <property type="match status" value="1"/>
</dbReference>
<organism evidence="2 3">
    <name type="scientific">Nocardia tengchongensis</name>
    <dbReference type="NCBI Taxonomy" id="2055889"/>
    <lineage>
        <taxon>Bacteria</taxon>
        <taxon>Bacillati</taxon>
        <taxon>Actinomycetota</taxon>
        <taxon>Actinomycetes</taxon>
        <taxon>Mycobacteriales</taxon>
        <taxon>Nocardiaceae</taxon>
        <taxon>Nocardia</taxon>
    </lineage>
</organism>
<dbReference type="InterPro" id="IPR036390">
    <property type="entry name" value="WH_DNA-bd_sf"/>
</dbReference>
<keyword evidence="3" id="KW-1185">Reference proteome</keyword>
<sequence length="144" mass="15825">MSELTSDPAELADNLQSVVGALVRRMRAASPRRAISLSQISILKRLDRDGPATVADLARADKIRHQSVTTAAATLIDRALIRRTTDPTDLRRKLLELTPAGRALLTERREAGSGHLADLLDERMTAAERQQLSKALGLLRRLID</sequence>
<proteinExistence type="predicted"/>
<feature type="domain" description="HTH marR-type" evidence="1">
    <location>
        <begin position="8"/>
        <end position="144"/>
    </location>
</feature>
<dbReference type="InterPro" id="IPR036388">
    <property type="entry name" value="WH-like_DNA-bd_sf"/>
</dbReference>
<dbReference type="Pfam" id="PF01047">
    <property type="entry name" value="MarR"/>
    <property type="match status" value="1"/>
</dbReference>
<gene>
    <name evidence="2" type="ORF">KHQ06_33085</name>
</gene>
<dbReference type="SUPFAM" id="SSF46785">
    <property type="entry name" value="Winged helix' DNA-binding domain"/>
    <property type="match status" value="1"/>
</dbReference>
<dbReference type="EMBL" id="CP074371">
    <property type="protein sequence ID" value="QVI20865.1"/>
    <property type="molecule type" value="Genomic_DNA"/>
</dbReference>
<evidence type="ECO:0000313" key="2">
    <source>
        <dbReference type="EMBL" id="QVI20865.1"/>
    </source>
</evidence>
<accession>A0ABX8CQQ1</accession>